<name>A0ABQ4U7K0_9HYPH</name>
<evidence type="ECO:0000313" key="2">
    <source>
        <dbReference type="EMBL" id="GJE63238.1"/>
    </source>
</evidence>
<dbReference type="RefSeq" id="WP_238222034.1">
    <property type="nucleotide sequence ID" value="NZ_BAAADH010000020.1"/>
</dbReference>
<organism evidence="2 3">
    <name type="scientific">Methylorubrum aminovorans</name>
    <dbReference type="NCBI Taxonomy" id="269069"/>
    <lineage>
        <taxon>Bacteria</taxon>
        <taxon>Pseudomonadati</taxon>
        <taxon>Pseudomonadota</taxon>
        <taxon>Alphaproteobacteria</taxon>
        <taxon>Hyphomicrobiales</taxon>
        <taxon>Methylobacteriaceae</taxon>
        <taxon>Methylorubrum</taxon>
    </lineage>
</organism>
<comment type="caution">
    <text evidence="2">The sequence shown here is derived from an EMBL/GenBank/DDBJ whole genome shotgun (WGS) entry which is preliminary data.</text>
</comment>
<reference evidence="2" key="2">
    <citation type="submission" date="2021-08" db="EMBL/GenBank/DDBJ databases">
        <authorList>
            <person name="Tani A."/>
            <person name="Ola A."/>
            <person name="Ogura Y."/>
            <person name="Katsura K."/>
            <person name="Hayashi T."/>
        </authorList>
    </citation>
    <scope>NUCLEOTIDE SEQUENCE</scope>
    <source>
        <strain evidence="2">NBRC 15686</strain>
    </source>
</reference>
<reference evidence="2" key="1">
    <citation type="journal article" date="2021" name="Front. Microbiol.">
        <title>Comprehensive Comparative Genomics and Phenotyping of Methylobacterium Species.</title>
        <authorList>
            <person name="Alessa O."/>
            <person name="Ogura Y."/>
            <person name="Fujitani Y."/>
            <person name="Takami H."/>
            <person name="Hayashi T."/>
            <person name="Sahin N."/>
            <person name="Tani A."/>
        </authorList>
    </citation>
    <scope>NUCLEOTIDE SEQUENCE</scope>
    <source>
        <strain evidence="2">NBRC 15686</strain>
    </source>
</reference>
<evidence type="ECO:0000256" key="1">
    <source>
        <dbReference type="SAM" id="MobiDB-lite"/>
    </source>
</evidence>
<sequence>MIDIRKLTNELIDSLTKNGGFSALTLQECEERVREALSTAGLCTCPTKTAEPVVEPTPAPKTTKGRAKTA</sequence>
<protein>
    <submittedName>
        <fullName evidence="2">Uncharacterized protein</fullName>
    </submittedName>
</protein>
<gene>
    <name evidence="2" type="ORF">LNAOJCKE_0432</name>
</gene>
<proteinExistence type="predicted"/>
<keyword evidence="3" id="KW-1185">Reference proteome</keyword>
<dbReference type="Proteomes" id="UP001055039">
    <property type="component" value="Unassembled WGS sequence"/>
</dbReference>
<accession>A0ABQ4U7K0</accession>
<evidence type="ECO:0000313" key="3">
    <source>
        <dbReference type="Proteomes" id="UP001055039"/>
    </source>
</evidence>
<dbReference type="EMBL" id="BPRC01000001">
    <property type="protein sequence ID" value="GJE63238.1"/>
    <property type="molecule type" value="Genomic_DNA"/>
</dbReference>
<feature type="region of interest" description="Disordered" evidence="1">
    <location>
        <begin position="48"/>
        <end position="70"/>
    </location>
</feature>